<evidence type="ECO:0000313" key="1">
    <source>
        <dbReference type="EMBL" id="VTM57367.1"/>
    </source>
</evidence>
<reference evidence="1" key="1">
    <citation type="submission" date="2019-04" db="EMBL/GenBank/DDBJ databases">
        <authorList>
            <consortium name="Pathogen Informatics"/>
        </authorList>
    </citation>
    <scope>NUCLEOTIDE SEQUENCE</scope>
    <source>
        <strain evidence="1">NCTC9183</strain>
    </source>
</reference>
<sequence length="58" mass="6979">MILFKRIFVYLWINACTINNNSLLFFESNQLSQFFSVAVMFKHKYTALITGQYIYMQQ</sequence>
<dbReference type="Proteomes" id="UP000507695">
    <property type="component" value="Unassembled WGS sequence"/>
</dbReference>
<gene>
    <name evidence="1" type="ORF">NCTC9183_04843</name>
</gene>
<protein>
    <submittedName>
        <fullName evidence="1">Uncharacterized protein</fullName>
    </submittedName>
</protein>
<accession>A0A4P0YAL7</accession>
<dbReference type="EMBL" id="CABDVL010000003">
    <property type="protein sequence ID" value="VTM57367.1"/>
    <property type="molecule type" value="Genomic_DNA"/>
</dbReference>
<name>A0A4P0YAL7_KLEPN</name>
<proteinExistence type="predicted"/>
<organism evidence="1">
    <name type="scientific">Klebsiella pneumoniae</name>
    <dbReference type="NCBI Taxonomy" id="573"/>
    <lineage>
        <taxon>Bacteria</taxon>
        <taxon>Pseudomonadati</taxon>
        <taxon>Pseudomonadota</taxon>
        <taxon>Gammaproteobacteria</taxon>
        <taxon>Enterobacterales</taxon>
        <taxon>Enterobacteriaceae</taxon>
        <taxon>Klebsiella/Raoultella group</taxon>
        <taxon>Klebsiella</taxon>
        <taxon>Klebsiella pneumoniae complex</taxon>
    </lineage>
</organism>
<dbReference type="AlphaFoldDB" id="A0A4P0YAL7"/>